<reference evidence="2" key="3">
    <citation type="submission" date="2023-05" db="EMBL/GenBank/DDBJ databases">
        <authorList>
            <person name="Smith C.H."/>
        </authorList>
    </citation>
    <scope>NUCLEOTIDE SEQUENCE</scope>
    <source>
        <strain evidence="2">CHS0354</strain>
        <tissue evidence="2">Mantle</tissue>
    </source>
</reference>
<proteinExistence type="predicted"/>
<sequence length="215" mass="24248">MDTFVRRFQPDRYDLWKAGKDIAPHPEDDQGNIDQETSHNCESIEERGHISTNYKSGFDSDGTSNELQKDSSLKKEKSTERCDNILGTGVNTKIKGDGTKINNKEKMPAKKLKQGQKEHVEAMLMKATHKNVKMEKGNESQKVKITGGEKILKHLKDKKTPRSSIKSTPTFQAASKPALYADNNGQTQDMKAELEARKKDQEEAKTEKRRGVKSD</sequence>
<feature type="region of interest" description="Disordered" evidence="1">
    <location>
        <begin position="146"/>
        <end position="215"/>
    </location>
</feature>
<feature type="region of interest" description="Disordered" evidence="1">
    <location>
        <begin position="95"/>
        <end position="117"/>
    </location>
</feature>
<evidence type="ECO:0000313" key="3">
    <source>
        <dbReference type="Proteomes" id="UP001195483"/>
    </source>
</evidence>
<feature type="compositionally biased region" description="Basic and acidic residues" evidence="1">
    <location>
        <begin position="150"/>
        <end position="160"/>
    </location>
</feature>
<evidence type="ECO:0000313" key="2">
    <source>
        <dbReference type="EMBL" id="KAK3607070.1"/>
    </source>
</evidence>
<reference evidence="2" key="1">
    <citation type="journal article" date="2021" name="Genome Biol. Evol.">
        <title>A High-Quality Reference Genome for a Parasitic Bivalve with Doubly Uniparental Inheritance (Bivalvia: Unionida).</title>
        <authorList>
            <person name="Smith C.H."/>
        </authorList>
    </citation>
    <scope>NUCLEOTIDE SEQUENCE</scope>
    <source>
        <strain evidence="2">CHS0354</strain>
    </source>
</reference>
<reference evidence="2" key="2">
    <citation type="journal article" date="2021" name="Genome Biol. Evol.">
        <title>Developing a high-quality reference genome for a parasitic bivalve with doubly uniparental inheritance (Bivalvia: Unionida).</title>
        <authorList>
            <person name="Smith C.H."/>
        </authorList>
    </citation>
    <scope>NUCLEOTIDE SEQUENCE</scope>
    <source>
        <strain evidence="2">CHS0354</strain>
        <tissue evidence="2">Mantle</tissue>
    </source>
</reference>
<dbReference type="Proteomes" id="UP001195483">
    <property type="component" value="Unassembled WGS sequence"/>
</dbReference>
<gene>
    <name evidence="2" type="ORF">CHS0354_027932</name>
</gene>
<feature type="compositionally biased region" description="Basic and acidic residues" evidence="1">
    <location>
        <begin position="17"/>
        <end position="28"/>
    </location>
</feature>
<comment type="caution">
    <text evidence="2">The sequence shown here is derived from an EMBL/GenBank/DDBJ whole genome shotgun (WGS) entry which is preliminary data.</text>
</comment>
<dbReference type="EMBL" id="JAEAOA010001689">
    <property type="protein sequence ID" value="KAK3607070.1"/>
    <property type="molecule type" value="Genomic_DNA"/>
</dbReference>
<organism evidence="2 3">
    <name type="scientific">Potamilus streckersoni</name>
    <dbReference type="NCBI Taxonomy" id="2493646"/>
    <lineage>
        <taxon>Eukaryota</taxon>
        <taxon>Metazoa</taxon>
        <taxon>Spiralia</taxon>
        <taxon>Lophotrochozoa</taxon>
        <taxon>Mollusca</taxon>
        <taxon>Bivalvia</taxon>
        <taxon>Autobranchia</taxon>
        <taxon>Heteroconchia</taxon>
        <taxon>Palaeoheterodonta</taxon>
        <taxon>Unionida</taxon>
        <taxon>Unionoidea</taxon>
        <taxon>Unionidae</taxon>
        <taxon>Ambleminae</taxon>
        <taxon>Lampsilini</taxon>
        <taxon>Potamilus</taxon>
    </lineage>
</organism>
<feature type="compositionally biased region" description="Basic and acidic residues" evidence="1">
    <location>
        <begin position="95"/>
        <end position="108"/>
    </location>
</feature>
<feature type="compositionally biased region" description="Polar residues" evidence="1">
    <location>
        <begin position="50"/>
        <end position="66"/>
    </location>
</feature>
<feature type="compositionally biased region" description="Basic and acidic residues" evidence="1">
    <location>
        <begin position="36"/>
        <end position="49"/>
    </location>
</feature>
<feature type="compositionally biased region" description="Polar residues" evidence="1">
    <location>
        <begin position="162"/>
        <end position="173"/>
    </location>
</feature>
<protein>
    <submittedName>
        <fullName evidence="2">Uncharacterized protein</fullName>
    </submittedName>
</protein>
<dbReference type="AlphaFoldDB" id="A0AAE0TAZ5"/>
<evidence type="ECO:0000256" key="1">
    <source>
        <dbReference type="SAM" id="MobiDB-lite"/>
    </source>
</evidence>
<accession>A0AAE0TAZ5</accession>
<feature type="region of interest" description="Disordered" evidence="1">
    <location>
        <begin position="17"/>
        <end position="79"/>
    </location>
</feature>
<keyword evidence="3" id="KW-1185">Reference proteome</keyword>
<feature type="compositionally biased region" description="Basic and acidic residues" evidence="1">
    <location>
        <begin position="190"/>
        <end position="206"/>
    </location>
</feature>
<name>A0AAE0TAZ5_9BIVA</name>
<feature type="compositionally biased region" description="Basic and acidic residues" evidence="1">
    <location>
        <begin position="67"/>
        <end position="79"/>
    </location>
</feature>